<dbReference type="Proteomes" id="UP000295075">
    <property type="component" value="Unassembled WGS sequence"/>
</dbReference>
<dbReference type="SUPFAM" id="SSF53335">
    <property type="entry name" value="S-adenosyl-L-methionine-dependent methyltransferases"/>
    <property type="match status" value="1"/>
</dbReference>
<dbReference type="GO" id="GO:0032259">
    <property type="term" value="P:methylation"/>
    <property type="evidence" value="ECO:0007669"/>
    <property type="project" value="UniProtKB-KW"/>
</dbReference>
<protein>
    <submittedName>
        <fullName evidence="2">Class I SAM-dependent methyltransferase</fullName>
    </submittedName>
</protein>
<evidence type="ECO:0000313" key="2">
    <source>
        <dbReference type="EMBL" id="TDC34060.1"/>
    </source>
</evidence>
<comment type="caution">
    <text evidence="2">The sequence shown here is derived from an EMBL/GenBank/DDBJ whole genome shotgun (WGS) entry which is preliminary data.</text>
</comment>
<dbReference type="InterPro" id="IPR041698">
    <property type="entry name" value="Methyltransf_25"/>
</dbReference>
<keyword evidence="3" id="KW-1185">Reference proteome</keyword>
<evidence type="ECO:0000313" key="3">
    <source>
        <dbReference type="Proteomes" id="UP000295075"/>
    </source>
</evidence>
<sequence length="280" mass="30177">MPTLSSRTSGGPTVSDIELNRALWEQLVTAHSEATSDYYDVEGFLAGKSVLGEICIDEVGAVDGVDLLHLQCHFGLDSLDWARRGARVTGVDFSPAAIALARELALRAGLPATFVEADAQRLPESLDGQFDVVFASYGALCWIGDLDAWFGGAWRALRPGGRLVLVELHPISLAVDSVDPLVFGEPLTGAAPHVDRWEDSYAGGASVSQDYVAFPHGLGEIVTAAARSGLIIESLTDYVAESQEHRSDVMTRGDDGKYRLRIGGQDMPLTYALQARRQFE</sequence>
<evidence type="ECO:0000259" key="1">
    <source>
        <dbReference type="Pfam" id="PF13649"/>
    </source>
</evidence>
<keyword evidence="2" id="KW-0808">Transferase</keyword>
<dbReference type="AlphaFoldDB" id="A0A4R4QF14"/>
<dbReference type="Gene3D" id="3.40.50.150">
    <property type="entry name" value="Vaccinia Virus protein VP39"/>
    <property type="match status" value="1"/>
</dbReference>
<dbReference type="GO" id="GO:0008168">
    <property type="term" value="F:methyltransferase activity"/>
    <property type="evidence" value="ECO:0007669"/>
    <property type="project" value="UniProtKB-KW"/>
</dbReference>
<keyword evidence="2" id="KW-0489">Methyltransferase</keyword>
<dbReference type="CDD" id="cd02440">
    <property type="entry name" value="AdoMet_MTases"/>
    <property type="match status" value="1"/>
</dbReference>
<gene>
    <name evidence="2" type="ORF">E1261_04750</name>
</gene>
<organism evidence="2 3">
    <name type="scientific">Kribbella albertanoniae</name>
    <dbReference type="NCBI Taxonomy" id="1266829"/>
    <lineage>
        <taxon>Bacteria</taxon>
        <taxon>Bacillati</taxon>
        <taxon>Actinomycetota</taxon>
        <taxon>Actinomycetes</taxon>
        <taxon>Propionibacteriales</taxon>
        <taxon>Kribbellaceae</taxon>
        <taxon>Kribbella</taxon>
    </lineage>
</organism>
<proteinExistence type="predicted"/>
<reference evidence="2 3" key="1">
    <citation type="submission" date="2019-03" db="EMBL/GenBank/DDBJ databases">
        <title>Draft genome sequences of novel Actinobacteria.</title>
        <authorList>
            <person name="Sahin N."/>
            <person name="Ay H."/>
            <person name="Saygin H."/>
        </authorList>
    </citation>
    <scope>NUCLEOTIDE SEQUENCE [LARGE SCALE GENOMIC DNA]</scope>
    <source>
        <strain evidence="2 3">JCM 30547</strain>
    </source>
</reference>
<dbReference type="PANTHER" id="PTHR43464:SF82">
    <property type="entry name" value="METHYLTRANSFERASE DOMAIN-CONTAINING PROTEIN"/>
    <property type="match status" value="1"/>
</dbReference>
<dbReference type="OrthoDB" id="8385759at2"/>
<dbReference type="Pfam" id="PF13649">
    <property type="entry name" value="Methyltransf_25"/>
    <property type="match status" value="1"/>
</dbReference>
<dbReference type="InterPro" id="IPR029063">
    <property type="entry name" value="SAM-dependent_MTases_sf"/>
</dbReference>
<dbReference type="PANTHER" id="PTHR43464">
    <property type="entry name" value="METHYLTRANSFERASE"/>
    <property type="match status" value="1"/>
</dbReference>
<accession>A0A4R4QF14</accession>
<name>A0A4R4QF14_9ACTN</name>
<feature type="domain" description="Methyltransferase" evidence="1">
    <location>
        <begin position="68"/>
        <end position="161"/>
    </location>
</feature>
<dbReference type="EMBL" id="SMKA01000010">
    <property type="protein sequence ID" value="TDC34060.1"/>
    <property type="molecule type" value="Genomic_DNA"/>
</dbReference>